<feature type="coiled-coil region" evidence="2">
    <location>
        <begin position="2670"/>
        <end position="2742"/>
    </location>
</feature>
<dbReference type="InterPro" id="IPR055355">
    <property type="entry name" value="ZP-C"/>
</dbReference>
<sequence>MRVHTCYTKPSPTSPDHLRYNLIQNGCEVDTNTHMISQSTHETRFLFKDFEYTSDHQGIHVMCDATFCSTSDYSRQCTQTCNPTIRRNVNVKPVDDVTQSSFDVTAEVIGRIQKSVTDRLTDRLTDAQSANHKSPPVKTGVRLPELHCGVLRQEPSYLRTATTASWPLQRLLRMARPMAKCPRDIIVNKGLRTTPCPRGTYNSEEGKQSLMDCVDCPAGQYCYTSDGTTGNICPIGSHCPVGSPSPVMCLPGTYTNVTGQAACAVCPAGFQCVGGSSVVPCSQGQYCPQGTGLTTQPCPIGTYGHSEGLANSTECTPCSTGTYCDTTGLTQPAGNCSAGYFCTIGVSLSVPVVSTGLHTGTGDICPPGAECPYSSGYFSFCKPGTYSPARGSQTCLPCPPGSYCVNATINPVVCPTGHYCPQGTTMALEFPCPMGTYNNVTGSTNETACIDCPPGYYCEGTGNTVPDGQCDEGFWCAGAAFSARPYDSGNLASSGGGASGLYSNDTCAPTWDCVCPDFLMSTGGICPMGYYCPQGSSKPIACDKGMYCETPGLPLPTGNCSAGYYCNNASATPTQHPCPVGHYCLVGLQPIRCPAGTFSNQQYNEELLDCNNCTAGYYCNGTGLTAESGLCAPGYYCPGGQSSITPLGLECWPGHYCEEGVTIPVFCPNGTYQPNSGQSVCEICDPGFYCNLASGGQTTCNGLAITTPANCTMGHYCPLGSSLPTPCAVGTYGDALNYQAQANCRDCTPGMYCGTAGQIAPTANCSAGYYCTGAAEEASPVNHKVDPNDNTSFTGNDICPVGYFCPEGSDYPEPCPIGTFSRSTGVTQVEDCLPCLPGHYCFVQANIKNSTMPACDPGYVCLEGSSTPNPTDGVTGYICPRGHFCEAGTTQEEACPPGTYQASLGQDNCTVCPAGYMCLYSNMTVPERCMTGHYCVFGDPNPVPCPPGTFNNDTGQDQASDCTDCSVGMYCEGTGNTLPDGDCEAGYFCQGGANQSTPVPSGSFPLNGPCPTGHFCPNGTKLWEKCPAGTFRPVTTGKTVDDCQACTGGMYCAIDGLSAPTGNCSKGYYCPTNETTNSSTPTGFECPVGYYCLEGSAAPTPCPAGFFSTTIGRWECQPCTMVPNICPNGTYTYDNTTGLQQASECLPCETSVYCRSGQLSSECVAGYFCLSGSKSDMPPTTTNFSGCEPYDECAGPCPTGHYCLEGTYIPTPCPETVYRPIVGAAQLEDCDLCPAGYMCDNGTTNPVPCIAGHYCLNGTGISVSEPIPCPVNFYLDTTGNDVLADCKPCISGYICNQTGMTDYSLYPCPSGFYCRNGEDPELCPAGRMRNTSGAGEPEDCPLCRAGYYCPNDTINLHGIPCRPGYYCPTGSPIELLCPPGMYCEGVTGDPPLCPPGYYCPGGTIEPILCEKPFYCPLNSSYPSVCDLGYQALDHAGLRYDSTLSCRICPAGTYGNYTDRSICEACPGGYYCPAGTGHGDSNICRMGSYCPVGSHYEKSCPRGTYGTFTRAEAVSDCTLCPANAYSNLDYATRCETCGKTSTSPEGSTACSCKGKYRTFQESFKACVCLAGYVYYDDLDLEKSELDGDEDCQLISDDRCSTHQVRDSSTRKCVDPDTVSCEGWGGCASAYYSTDQGRCFCDSYVSETSICPPSCEATTKPQMEGSLLANGTLAITIIDPVTKIQTITAMPDCLGPGEGFEGQISKTILVVAMWGDQVTGAIYTNADSAHDAFKSLEELSQEAAAVLSGRRRLLALTVPTTHIPNPVLCVESGEMVIFKININHTDRAQSHYPKYNKDHLFSTNPTFDFGAFTSLKYQVENTNANISNFAHVFNEGGNYVFYDAADPTLEVLIRVEPEGVECSSSARIKPASPDNIIALGFATQNVENQAPDWSLIAGIIAFFATLCLLLVLAIFIWLPKHAGLHPMLHWAPKYRSLGKPPPVPHYMRYDPDHWPEKPIESDVKVSLGPRVTGDGADADLLAASTRDGGVLASEKDLEDFNVRVLYDKLEDQNLHLAAQLARQQEDLRNFYKKIQQQNEGLRDLLMNMDPEKLQQLEMRLNERKAARIRDGLQGASGDMGPNIVNATIGIAGSKHKFAGAGAGGREADLMLALQLLLDRLNTGQIPISQTIYEQLRKDGGVEGGATTSSSSDTTNINFTGPMGGSQMSRAVAELLRRQNGERLRLERELLKEEQTALGQDVEEEENRRRHVRDGLTDGLVTDLHGADSAAQIAEIMSRYGKNLDDTMNKHQTSRDRQSEELRRKLAMRRQTREQALRQKQSKEAQEAGLPAIPEPADVSDMKLRMSESVLDTLAAEETSGQAKLEAELAGDLGEEERRQMCEKMKDHLGRMAEHGVVSVELRDQLLQQHKSAEEALQKTHKARKQSQLQNLHEKMAQRRKRRFEKLRDEQERYKNEMSTRLIEEGHTEDLERELAALQRLFDQQMAAAEAEMDAEQNEHINKLTKTLSNEHTTGLREKQRALLKLASDNCPPSEQVSMQRLMDQYRKEQEGIEQGISLEKDRQLEDLRAKLQARRNRRMNEATRKMEEDEAQRVVAEQRKQMQQEVEKEAEVNVAVDTSLIKQPKVNIAESIEEKALKKDQERGKEDLRKQQKKEFDSVASKLDSEAQKQEEAMKGQLNSEREKVLRELKNKHAAEIAARPDLSQDQINLLMGQHEKEIEDLADRLENEKNRQMLALRERLANRRMRKLDDLRRRQDVERTKEMLEQKKELDEVRLKKAREAEREAIIEGIKDNGEEDGERVIKAVLAQRHAQEMADLDKQFAAEKRMMVDDALNKLNEKYDKLRDQMMKRHDQELADLLKQGLSPDELAAKRAELLNQQAQELSTLDRQQAEEKGDIERGALADWELRFAKAKLAAKEKHYKEFAEALREFKGDKAGAQAAEEMAAELDEVRRRLEQERLDYEARMKKEQQDFEKEEQKRMEDQMAEFARQLESETRQEKEKHEKNLESLAKRKDDLIKTRREKMKEEVERIRAQGASAQDQQDLLAQHERDLQSLVNKIDADKMRMQSTLQERLKKKKEDRLKSKQKELFENAEENRREMEHKHSSQIQRMKADEALTLNEALNIDTATARMESRDSSRRPGSSASSRGTTGEQESPAPRQELPPMYKEAAPINDAELVALLMASPLYQKLESIKTQIEKGAHLTGKGDKSEGQVFQDSKDIEWTSDSKLEPVDLNKLDARKFIVYKFGVFVTELVATHCQHAPVTLLLADKIPPNERLRNNAYRNSFYFDANNSILYLRSARLDTVGEFVVVLVHTLAHIKS</sequence>
<dbReference type="PROSITE" id="PS51034">
    <property type="entry name" value="ZP_2"/>
    <property type="match status" value="1"/>
</dbReference>
<evidence type="ECO:0000256" key="2">
    <source>
        <dbReference type="SAM" id="Coils"/>
    </source>
</evidence>
<feature type="compositionally biased region" description="Low complexity" evidence="3">
    <location>
        <begin position="2993"/>
        <end position="3005"/>
    </location>
</feature>
<accession>A0A9D4DB63</accession>
<feature type="coiled-coil region" evidence="2">
    <location>
        <begin position="2530"/>
        <end position="2566"/>
    </location>
</feature>
<evidence type="ECO:0000256" key="1">
    <source>
        <dbReference type="ARBA" id="ARBA00023157"/>
    </source>
</evidence>
<dbReference type="PANTHER" id="PTHR47236">
    <property type="entry name" value="GENE, 32742-RELATED-RELATED"/>
    <property type="match status" value="1"/>
</dbReference>
<feature type="region of interest" description="Disordered" evidence="3">
    <location>
        <begin position="2596"/>
        <end position="2640"/>
    </location>
</feature>
<feature type="compositionally biased region" description="Basic and acidic residues" evidence="3">
    <location>
        <begin position="2949"/>
        <end position="2980"/>
    </location>
</feature>
<feature type="compositionally biased region" description="Basic and acidic residues" evidence="3">
    <location>
        <begin position="2268"/>
        <end position="2283"/>
    </location>
</feature>
<name>A0A9D4DB63_DREPO</name>
<evidence type="ECO:0000259" key="4">
    <source>
        <dbReference type="PROSITE" id="PS51034"/>
    </source>
</evidence>
<dbReference type="SMART" id="SM01411">
    <property type="entry name" value="Ephrin_rec_like"/>
    <property type="match status" value="20"/>
</dbReference>
<evidence type="ECO:0000313" key="5">
    <source>
        <dbReference type="EMBL" id="KAH3741464.1"/>
    </source>
</evidence>
<dbReference type="SUPFAM" id="SSF57184">
    <property type="entry name" value="Growth factor receptor domain"/>
    <property type="match status" value="4"/>
</dbReference>
<dbReference type="EMBL" id="JAIWYP010000011">
    <property type="protein sequence ID" value="KAH3741464.1"/>
    <property type="molecule type" value="Genomic_DNA"/>
</dbReference>
<keyword evidence="1" id="KW-1015">Disulfide bond</keyword>
<feature type="domain" description="ZP" evidence="4">
    <location>
        <begin position="1"/>
        <end position="84"/>
    </location>
</feature>
<gene>
    <name evidence="5" type="ORF">DPMN_048189</name>
</gene>
<dbReference type="InterPro" id="IPR042235">
    <property type="entry name" value="ZP-C_dom"/>
</dbReference>
<evidence type="ECO:0000313" key="6">
    <source>
        <dbReference type="Proteomes" id="UP000828390"/>
    </source>
</evidence>
<feature type="region of interest" description="Disordered" evidence="3">
    <location>
        <begin position="3027"/>
        <end position="3069"/>
    </location>
</feature>
<feature type="coiled-coil region" evidence="2">
    <location>
        <begin position="2173"/>
        <end position="2205"/>
    </location>
</feature>
<dbReference type="Gene3D" id="2.10.50.10">
    <property type="entry name" value="Tumor Necrosis Factor Receptor, subunit A, domain 2"/>
    <property type="match status" value="4"/>
</dbReference>
<feature type="region of interest" description="Disordered" evidence="3">
    <location>
        <begin position="3088"/>
        <end position="3125"/>
    </location>
</feature>
<feature type="coiled-coil region" evidence="2">
    <location>
        <begin position="2360"/>
        <end position="2456"/>
    </location>
</feature>
<keyword evidence="6" id="KW-1185">Reference proteome</keyword>
<feature type="compositionally biased region" description="Basic and acidic residues" evidence="3">
    <location>
        <begin position="3037"/>
        <end position="3064"/>
    </location>
</feature>
<keyword evidence="2" id="KW-0175">Coiled coil</keyword>
<dbReference type="InterPro" id="IPR001507">
    <property type="entry name" value="ZP_dom"/>
</dbReference>
<feature type="compositionally biased region" description="Basic and acidic residues" evidence="3">
    <location>
        <begin position="2926"/>
        <end position="2942"/>
    </location>
</feature>
<dbReference type="Gene3D" id="2.60.40.4100">
    <property type="entry name" value="Zona pellucida, ZP-C domain"/>
    <property type="match status" value="1"/>
</dbReference>
<feature type="region of interest" description="Disordered" evidence="3">
    <location>
        <begin position="2926"/>
        <end position="2980"/>
    </location>
</feature>
<reference evidence="5" key="2">
    <citation type="submission" date="2020-11" db="EMBL/GenBank/DDBJ databases">
        <authorList>
            <person name="McCartney M.A."/>
            <person name="Auch B."/>
            <person name="Kono T."/>
            <person name="Mallez S."/>
            <person name="Becker A."/>
            <person name="Gohl D.M."/>
            <person name="Silverstein K.A.T."/>
            <person name="Koren S."/>
            <person name="Bechman K.B."/>
            <person name="Herman A."/>
            <person name="Abrahante J.E."/>
            <person name="Garbe J."/>
        </authorList>
    </citation>
    <scope>NUCLEOTIDE SEQUENCE</scope>
    <source>
        <strain evidence="5">Duluth1</strain>
        <tissue evidence="5">Whole animal</tissue>
    </source>
</reference>
<reference evidence="5" key="1">
    <citation type="journal article" date="2019" name="bioRxiv">
        <title>The Genome of the Zebra Mussel, Dreissena polymorpha: A Resource for Invasive Species Research.</title>
        <authorList>
            <person name="McCartney M.A."/>
            <person name="Auch B."/>
            <person name="Kono T."/>
            <person name="Mallez S."/>
            <person name="Zhang Y."/>
            <person name="Obille A."/>
            <person name="Becker A."/>
            <person name="Abrahante J.E."/>
            <person name="Garbe J."/>
            <person name="Badalamenti J.P."/>
            <person name="Herman A."/>
            <person name="Mangelson H."/>
            <person name="Liachko I."/>
            <person name="Sullivan S."/>
            <person name="Sone E.D."/>
            <person name="Koren S."/>
            <person name="Silverstein K.A.T."/>
            <person name="Beckman K.B."/>
            <person name="Gohl D.M."/>
        </authorList>
    </citation>
    <scope>NUCLEOTIDE SEQUENCE</scope>
    <source>
        <strain evidence="5">Duluth1</strain>
        <tissue evidence="5">Whole animal</tissue>
    </source>
</reference>
<feature type="coiled-coil region" evidence="2">
    <location>
        <begin position="2785"/>
        <end position="2812"/>
    </location>
</feature>
<feature type="region of interest" description="Disordered" evidence="3">
    <location>
        <begin position="2987"/>
        <end position="3006"/>
    </location>
</feature>
<evidence type="ECO:0000256" key="3">
    <source>
        <dbReference type="SAM" id="MobiDB-lite"/>
    </source>
</evidence>
<dbReference type="PANTHER" id="PTHR47236:SF4">
    <property type="entry name" value="GENE 9195-RELATED"/>
    <property type="match status" value="1"/>
</dbReference>
<comment type="caution">
    <text evidence="5">The sequence shown here is derived from an EMBL/GenBank/DDBJ whole genome shotgun (WGS) entry which is preliminary data.</text>
</comment>
<feature type="non-terminal residue" evidence="5">
    <location>
        <position position="3283"/>
    </location>
</feature>
<dbReference type="InterPro" id="IPR009030">
    <property type="entry name" value="Growth_fac_rcpt_cys_sf"/>
</dbReference>
<feature type="region of interest" description="Disordered" evidence="3">
    <location>
        <begin position="2265"/>
        <end position="2292"/>
    </location>
</feature>
<organism evidence="5 6">
    <name type="scientific">Dreissena polymorpha</name>
    <name type="common">Zebra mussel</name>
    <name type="synonym">Mytilus polymorpha</name>
    <dbReference type="NCBI Taxonomy" id="45954"/>
    <lineage>
        <taxon>Eukaryota</taxon>
        <taxon>Metazoa</taxon>
        <taxon>Spiralia</taxon>
        <taxon>Lophotrochozoa</taxon>
        <taxon>Mollusca</taxon>
        <taxon>Bivalvia</taxon>
        <taxon>Autobranchia</taxon>
        <taxon>Heteroconchia</taxon>
        <taxon>Euheterodonta</taxon>
        <taxon>Imparidentia</taxon>
        <taxon>Neoheterodontei</taxon>
        <taxon>Myida</taxon>
        <taxon>Dreissenoidea</taxon>
        <taxon>Dreissenidae</taxon>
        <taxon>Dreissena</taxon>
    </lineage>
</organism>
<feature type="coiled-coil region" evidence="2">
    <location>
        <begin position="2004"/>
        <end position="2035"/>
    </location>
</feature>
<dbReference type="Pfam" id="PF00100">
    <property type="entry name" value="Zona_pellucida"/>
    <property type="match status" value="1"/>
</dbReference>
<dbReference type="Proteomes" id="UP000828390">
    <property type="component" value="Unassembled WGS sequence"/>
</dbReference>
<proteinExistence type="predicted"/>
<protein>
    <recommendedName>
        <fullName evidence="4">ZP domain-containing protein</fullName>
    </recommendedName>
</protein>